<dbReference type="InterPro" id="IPR006683">
    <property type="entry name" value="Thioestr_dom"/>
</dbReference>
<evidence type="ECO:0000259" key="5">
    <source>
        <dbReference type="PROSITE" id="PS51770"/>
    </source>
</evidence>
<feature type="region of interest" description="Disordered" evidence="4">
    <location>
        <begin position="115"/>
        <end position="138"/>
    </location>
</feature>
<dbReference type="InterPro" id="IPR040170">
    <property type="entry name" value="Cytosol_ACT"/>
</dbReference>
<organism evidence="6 7">
    <name type="scientific">Martelella lutilitoris</name>
    <dbReference type="NCBI Taxonomy" id="2583532"/>
    <lineage>
        <taxon>Bacteria</taxon>
        <taxon>Pseudomonadati</taxon>
        <taxon>Pseudomonadota</taxon>
        <taxon>Alphaproteobacteria</taxon>
        <taxon>Hyphomicrobiales</taxon>
        <taxon>Aurantimonadaceae</taxon>
        <taxon>Martelella</taxon>
    </lineage>
</organism>
<dbReference type="EMBL" id="CP066786">
    <property type="protein sequence ID" value="QQM32430.1"/>
    <property type="molecule type" value="Genomic_DNA"/>
</dbReference>
<dbReference type="GO" id="GO:0052816">
    <property type="term" value="F:long-chain fatty acyl-CoA hydrolase activity"/>
    <property type="evidence" value="ECO:0007669"/>
    <property type="project" value="TreeGrafter"/>
</dbReference>
<dbReference type="GO" id="GO:0005829">
    <property type="term" value="C:cytosol"/>
    <property type="evidence" value="ECO:0007669"/>
    <property type="project" value="TreeGrafter"/>
</dbReference>
<protein>
    <submittedName>
        <fullName evidence="6">Acyl-CoA thioesterase</fullName>
    </submittedName>
</protein>
<dbReference type="InterPro" id="IPR029069">
    <property type="entry name" value="HotDog_dom_sf"/>
</dbReference>
<dbReference type="KEGG" id="mlut:JET14_09955"/>
<keyword evidence="2 3" id="KW-0378">Hydrolase</keyword>
<feature type="compositionally biased region" description="Polar residues" evidence="4">
    <location>
        <begin position="127"/>
        <end position="138"/>
    </location>
</feature>
<name>A0A7T7HNI0_9HYPH</name>
<dbReference type="GO" id="GO:0006637">
    <property type="term" value="P:acyl-CoA metabolic process"/>
    <property type="evidence" value="ECO:0007669"/>
    <property type="project" value="TreeGrafter"/>
</dbReference>
<dbReference type="PANTHER" id="PTHR11049">
    <property type="entry name" value="ACYL COENZYME A THIOESTER HYDROLASE"/>
    <property type="match status" value="1"/>
</dbReference>
<dbReference type="GO" id="GO:0009062">
    <property type="term" value="P:fatty acid catabolic process"/>
    <property type="evidence" value="ECO:0007669"/>
    <property type="project" value="TreeGrafter"/>
</dbReference>
<evidence type="ECO:0000256" key="3">
    <source>
        <dbReference type="PROSITE-ProRule" id="PRU01106"/>
    </source>
</evidence>
<feature type="domain" description="HotDog ACOT-type" evidence="5">
    <location>
        <begin position="5"/>
        <end position="117"/>
    </location>
</feature>
<comment type="similarity">
    <text evidence="1">Belongs to the acyl coenzyme A hydrolase family.</text>
</comment>
<dbReference type="AlphaFoldDB" id="A0A7T7HNI0"/>
<evidence type="ECO:0000256" key="2">
    <source>
        <dbReference type="ARBA" id="ARBA00022801"/>
    </source>
</evidence>
<evidence type="ECO:0000313" key="7">
    <source>
        <dbReference type="Proteomes" id="UP000596083"/>
    </source>
</evidence>
<dbReference type="PANTHER" id="PTHR11049:SF5">
    <property type="entry name" value="ACYL-COA THIOESTER HYDROLASE YCIA"/>
    <property type="match status" value="1"/>
</dbReference>
<dbReference type="SUPFAM" id="SSF54637">
    <property type="entry name" value="Thioesterase/thiol ester dehydrase-isomerase"/>
    <property type="match status" value="1"/>
</dbReference>
<sequence>MDERPKGDLTLRTVAMPANTNPAGDIFGGWVMSQMDLGAFVAASEHAGMRTVTVAVNSITFEKPVKIGDTLCVYTQFKKIGRTSMTVNVEAWVHRHDRPRREKVTAAEFVMVAMDDSGRPAPVPKTKQPSISEADSEA</sequence>
<proteinExistence type="inferred from homology"/>
<evidence type="ECO:0000313" key="6">
    <source>
        <dbReference type="EMBL" id="QQM32430.1"/>
    </source>
</evidence>
<evidence type="ECO:0000256" key="4">
    <source>
        <dbReference type="SAM" id="MobiDB-lite"/>
    </source>
</evidence>
<accession>A0A7T7HNI0</accession>
<dbReference type="Proteomes" id="UP000596083">
    <property type="component" value="Chromosome"/>
</dbReference>
<gene>
    <name evidence="6" type="ORF">JET14_09955</name>
</gene>
<dbReference type="Pfam" id="PF03061">
    <property type="entry name" value="4HBT"/>
    <property type="match status" value="1"/>
</dbReference>
<dbReference type="CDD" id="cd03442">
    <property type="entry name" value="BFIT_BACH"/>
    <property type="match status" value="1"/>
</dbReference>
<dbReference type="InterPro" id="IPR033120">
    <property type="entry name" value="HOTDOG_ACOT"/>
</dbReference>
<dbReference type="Gene3D" id="3.10.129.10">
    <property type="entry name" value="Hotdog Thioesterase"/>
    <property type="match status" value="1"/>
</dbReference>
<dbReference type="PROSITE" id="PS51770">
    <property type="entry name" value="HOTDOG_ACOT"/>
    <property type="match status" value="1"/>
</dbReference>
<evidence type="ECO:0000256" key="1">
    <source>
        <dbReference type="ARBA" id="ARBA00010458"/>
    </source>
</evidence>
<reference evidence="6 7" key="1">
    <citation type="submission" date="2020-12" db="EMBL/GenBank/DDBJ databases">
        <authorList>
            <person name="Zheng R.K."/>
            <person name="Sun C.M."/>
        </authorList>
    </citation>
    <scope>NUCLEOTIDE SEQUENCE [LARGE SCALE GENOMIC DNA]</scope>
    <source>
        <strain evidence="6 7">ZRK001</strain>
    </source>
</reference>